<dbReference type="RefSeq" id="WP_078694886.1">
    <property type="nucleotide sequence ID" value="NZ_FUWX01000033.1"/>
</dbReference>
<dbReference type="EMBL" id="FUWX01000033">
    <property type="protein sequence ID" value="SKA07759.1"/>
    <property type="molecule type" value="Genomic_DNA"/>
</dbReference>
<reference evidence="1 2" key="1">
    <citation type="submission" date="2017-02" db="EMBL/GenBank/DDBJ databases">
        <authorList>
            <person name="Peterson S.W."/>
        </authorList>
    </citation>
    <scope>NUCLEOTIDE SEQUENCE [LARGE SCALE GENOMIC DNA]</scope>
    <source>
        <strain evidence="1 2">ATCC 700028</strain>
    </source>
</reference>
<gene>
    <name evidence="1" type="ORF">SAMN02745174_02465</name>
</gene>
<organism evidence="1 2">
    <name type="scientific">Cetobacterium ceti</name>
    <dbReference type="NCBI Taxonomy" id="180163"/>
    <lineage>
        <taxon>Bacteria</taxon>
        <taxon>Fusobacteriati</taxon>
        <taxon>Fusobacteriota</taxon>
        <taxon>Fusobacteriia</taxon>
        <taxon>Fusobacteriales</taxon>
        <taxon>Fusobacteriaceae</taxon>
        <taxon>Cetobacterium</taxon>
    </lineage>
</organism>
<proteinExistence type="predicted"/>
<keyword evidence="2" id="KW-1185">Reference proteome</keyword>
<dbReference type="STRING" id="180163.SAMN02745174_02465"/>
<evidence type="ECO:0000313" key="2">
    <source>
        <dbReference type="Proteomes" id="UP000191153"/>
    </source>
</evidence>
<accession>A0A1T4QVG0</accession>
<dbReference type="Proteomes" id="UP000191153">
    <property type="component" value="Unassembled WGS sequence"/>
</dbReference>
<name>A0A1T4QVG0_9FUSO</name>
<dbReference type="AlphaFoldDB" id="A0A1T4QVG0"/>
<protein>
    <recommendedName>
        <fullName evidence="3">Phage tail tube protein</fullName>
    </recommendedName>
</protein>
<evidence type="ECO:0008006" key="3">
    <source>
        <dbReference type="Google" id="ProtNLM"/>
    </source>
</evidence>
<evidence type="ECO:0000313" key="1">
    <source>
        <dbReference type="EMBL" id="SKA07759.1"/>
    </source>
</evidence>
<sequence length="130" mass="14630">MAKDPSKVFLNVGGYTLKQIKSITRTSQDQWKQDDVDIYGNSENIEINDPRTEFKVGVTRGGEDELYLYNAAEAKLEIPFLTYQDKSGMAKIAESYINAVILHNERDGGSGNNESNYIIKCFKVQNLATK</sequence>